<sequence length="187" mass="21298">MMLENDKLKFLVFAHHLSMLQACTEAAIENKARYIRIDGSVPSAERIHLVHQFQNDPDTRVAILSIQAAGQGLTFTAATHVVFAELYWDPGHIKQAEDRAHRIGQSNSVHIHYLIAKGTLDTLMWGMLNRKAKVTGSTLNGKKEKIHAEEDDKEKWDFLSFAKSWTPNEDLDDLKDQILFTHVRTHV</sequence>
<dbReference type="SMART" id="SM00490">
    <property type="entry name" value="HELICc"/>
    <property type="match status" value="1"/>
</dbReference>
<protein>
    <recommendedName>
        <fullName evidence="5">Helicase C-terminal domain-containing protein</fullName>
    </recommendedName>
</protein>
<dbReference type="InterPro" id="IPR027417">
    <property type="entry name" value="P-loop_NTPase"/>
</dbReference>
<dbReference type="PANTHER" id="PTHR45766:SF3">
    <property type="entry name" value="DNA ANNEALING HELICASE AND ENDONUCLEASE ZRANB3"/>
    <property type="match status" value="1"/>
</dbReference>
<dbReference type="Pfam" id="PF00271">
    <property type="entry name" value="Helicase_C"/>
    <property type="match status" value="1"/>
</dbReference>
<keyword evidence="7" id="KW-1185">Reference proteome</keyword>
<evidence type="ECO:0000313" key="7">
    <source>
        <dbReference type="Proteomes" id="UP001162483"/>
    </source>
</evidence>
<evidence type="ECO:0000256" key="4">
    <source>
        <dbReference type="ARBA" id="ARBA00022840"/>
    </source>
</evidence>
<accession>A0ABN9DZK2</accession>
<dbReference type="InterPro" id="IPR049730">
    <property type="entry name" value="SNF2/RAD54-like_C"/>
</dbReference>
<keyword evidence="3" id="KW-0347">Helicase</keyword>
<feature type="domain" description="Helicase C-terminal" evidence="5">
    <location>
        <begin position="1"/>
        <end position="154"/>
    </location>
</feature>
<keyword evidence="1" id="KW-0547">Nucleotide-binding</keyword>
<dbReference type="InterPro" id="IPR001650">
    <property type="entry name" value="Helicase_C-like"/>
</dbReference>
<evidence type="ECO:0000259" key="5">
    <source>
        <dbReference type="PROSITE" id="PS51194"/>
    </source>
</evidence>
<dbReference type="PROSITE" id="PS51257">
    <property type="entry name" value="PROKAR_LIPOPROTEIN"/>
    <property type="match status" value="1"/>
</dbReference>
<organism evidence="6 7">
    <name type="scientific">Staurois parvus</name>
    <dbReference type="NCBI Taxonomy" id="386267"/>
    <lineage>
        <taxon>Eukaryota</taxon>
        <taxon>Metazoa</taxon>
        <taxon>Chordata</taxon>
        <taxon>Craniata</taxon>
        <taxon>Vertebrata</taxon>
        <taxon>Euteleostomi</taxon>
        <taxon>Amphibia</taxon>
        <taxon>Batrachia</taxon>
        <taxon>Anura</taxon>
        <taxon>Neobatrachia</taxon>
        <taxon>Ranoidea</taxon>
        <taxon>Ranidae</taxon>
        <taxon>Staurois</taxon>
    </lineage>
</organism>
<reference evidence="6" key="1">
    <citation type="submission" date="2023-05" db="EMBL/GenBank/DDBJ databases">
        <authorList>
            <person name="Stuckert A."/>
        </authorList>
    </citation>
    <scope>NUCLEOTIDE SEQUENCE</scope>
</reference>
<evidence type="ECO:0000256" key="2">
    <source>
        <dbReference type="ARBA" id="ARBA00022801"/>
    </source>
</evidence>
<dbReference type="CDD" id="cd18793">
    <property type="entry name" value="SF2_C_SNF"/>
    <property type="match status" value="1"/>
</dbReference>
<evidence type="ECO:0000313" key="6">
    <source>
        <dbReference type="EMBL" id="CAI9577768.1"/>
    </source>
</evidence>
<keyword evidence="2" id="KW-0378">Hydrolase</keyword>
<gene>
    <name evidence="6" type="ORF">SPARVUS_LOCUS8767521</name>
</gene>
<comment type="caution">
    <text evidence="6">The sequence shown here is derived from an EMBL/GenBank/DDBJ whole genome shotgun (WGS) entry which is preliminary data.</text>
</comment>
<dbReference type="PANTHER" id="PTHR45766">
    <property type="entry name" value="DNA ANNEALING HELICASE AND ENDONUCLEASE ZRANB3 FAMILY MEMBER"/>
    <property type="match status" value="1"/>
</dbReference>
<proteinExistence type="predicted"/>
<dbReference type="PROSITE" id="PS51194">
    <property type="entry name" value="HELICASE_CTER"/>
    <property type="match status" value="1"/>
</dbReference>
<evidence type="ECO:0000256" key="1">
    <source>
        <dbReference type="ARBA" id="ARBA00022741"/>
    </source>
</evidence>
<evidence type="ECO:0000256" key="3">
    <source>
        <dbReference type="ARBA" id="ARBA00022806"/>
    </source>
</evidence>
<dbReference type="EMBL" id="CATNWA010014942">
    <property type="protein sequence ID" value="CAI9577768.1"/>
    <property type="molecule type" value="Genomic_DNA"/>
</dbReference>
<dbReference type="SUPFAM" id="SSF52540">
    <property type="entry name" value="P-loop containing nucleoside triphosphate hydrolases"/>
    <property type="match status" value="1"/>
</dbReference>
<dbReference type="Gene3D" id="3.40.50.300">
    <property type="entry name" value="P-loop containing nucleotide triphosphate hydrolases"/>
    <property type="match status" value="1"/>
</dbReference>
<keyword evidence="4" id="KW-0067">ATP-binding</keyword>
<dbReference type="Proteomes" id="UP001162483">
    <property type="component" value="Unassembled WGS sequence"/>
</dbReference>
<name>A0ABN9DZK2_9NEOB</name>